<comment type="caution">
    <text evidence="13">The sequence shown here is derived from an EMBL/GenBank/DDBJ whole genome shotgun (WGS) entry which is preliminary data.</text>
</comment>
<organism evidence="13 14">
    <name type="scientific">Stenomitos frigidus AS-A4</name>
    <dbReference type="NCBI Taxonomy" id="2933935"/>
    <lineage>
        <taxon>Bacteria</taxon>
        <taxon>Bacillati</taxon>
        <taxon>Cyanobacteriota</taxon>
        <taxon>Cyanophyceae</taxon>
        <taxon>Leptolyngbyales</taxon>
        <taxon>Leptolyngbyaceae</taxon>
        <taxon>Stenomitos</taxon>
    </lineage>
</organism>
<dbReference type="Gene3D" id="1.10.510.10">
    <property type="entry name" value="Transferase(Phosphotransferase) domain 1"/>
    <property type="match status" value="1"/>
</dbReference>
<evidence type="ECO:0000256" key="7">
    <source>
        <dbReference type="ARBA" id="ARBA00022777"/>
    </source>
</evidence>
<keyword evidence="14" id="KW-1185">Reference proteome</keyword>
<dbReference type="PANTHER" id="PTHR24363:SF0">
    <property type="entry name" value="SERINE_THREONINE KINASE LIKE DOMAIN CONTAINING 1"/>
    <property type="match status" value="1"/>
</dbReference>
<evidence type="ECO:0000313" key="13">
    <source>
        <dbReference type="EMBL" id="MEP1058773.1"/>
    </source>
</evidence>
<dbReference type="Pfam" id="PF13458">
    <property type="entry name" value="Peripla_BP_6"/>
    <property type="match status" value="1"/>
</dbReference>
<feature type="binding site" evidence="11">
    <location>
        <position position="78"/>
    </location>
    <ligand>
        <name>ATP</name>
        <dbReference type="ChEBI" id="CHEBI:30616"/>
    </ligand>
</feature>
<proteinExistence type="inferred from homology"/>
<dbReference type="Proteomes" id="UP001476950">
    <property type="component" value="Unassembled WGS sequence"/>
</dbReference>
<dbReference type="InterPro" id="IPR017441">
    <property type="entry name" value="Protein_kinase_ATP_BS"/>
</dbReference>
<evidence type="ECO:0000259" key="12">
    <source>
        <dbReference type="PROSITE" id="PS50011"/>
    </source>
</evidence>
<evidence type="ECO:0000256" key="8">
    <source>
        <dbReference type="ARBA" id="ARBA00022840"/>
    </source>
</evidence>
<dbReference type="InterPro" id="IPR011009">
    <property type="entry name" value="Kinase-like_dom_sf"/>
</dbReference>
<dbReference type="SMART" id="SM00220">
    <property type="entry name" value="S_TKc"/>
    <property type="match status" value="1"/>
</dbReference>
<dbReference type="InterPro" id="IPR028081">
    <property type="entry name" value="Leu-bd"/>
</dbReference>
<comment type="catalytic activity">
    <reaction evidence="9">
        <text>L-threonyl-[protein] + ATP = O-phospho-L-threonyl-[protein] + ADP + H(+)</text>
        <dbReference type="Rhea" id="RHEA:46608"/>
        <dbReference type="Rhea" id="RHEA-COMP:11060"/>
        <dbReference type="Rhea" id="RHEA-COMP:11605"/>
        <dbReference type="ChEBI" id="CHEBI:15378"/>
        <dbReference type="ChEBI" id="CHEBI:30013"/>
        <dbReference type="ChEBI" id="CHEBI:30616"/>
        <dbReference type="ChEBI" id="CHEBI:61977"/>
        <dbReference type="ChEBI" id="CHEBI:456216"/>
        <dbReference type="EC" id="2.7.11.1"/>
    </reaction>
</comment>
<evidence type="ECO:0000313" key="14">
    <source>
        <dbReference type="Proteomes" id="UP001476950"/>
    </source>
</evidence>
<dbReference type="InterPro" id="IPR000719">
    <property type="entry name" value="Prot_kinase_dom"/>
</dbReference>
<dbReference type="Gene3D" id="3.40.50.2300">
    <property type="match status" value="2"/>
</dbReference>
<dbReference type="EC" id="2.7.11.1" evidence="2"/>
<dbReference type="Pfam" id="PF00069">
    <property type="entry name" value="Pkinase"/>
    <property type="match status" value="1"/>
</dbReference>
<accession>A0ABV0KHQ3</accession>
<keyword evidence="7 13" id="KW-0418">Kinase</keyword>
<dbReference type="PROSITE" id="PS00107">
    <property type="entry name" value="PROTEIN_KINASE_ATP"/>
    <property type="match status" value="1"/>
</dbReference>
<name>A0ABV0KHQ3_9CYAN</name>
<comment type="catalytic activity">
    <reaction evidence="10">
        <text>L-seryl-[protein] + ATP = O-phospho-L-seryl-[protein] + ADP + H(+)</text>
        <dbReference type="Rhea" id="RHEA:17989"/>
        <dbReference type="Rhea" id="RHEA-COMP:9863"/>
        <dbReference type="Rhea" id="RHEA-COMP:11604"/>
        <dbReference type="ChEBI" id="CHEBI:15378"/>
        <dbReference type="ChEBI" id="CHEBI:29999"/>
        <dbReference type="ChEBI" id="CHEBI:30616"/>
        <dbReference type="ChEBI" id="CHEBI:83421"/>
        <dbReference type="ChEBI" id="CHEBI:456216"/>
        <dbReference type="EC" id="2.7.11.1"/>
    </reaction>
</comment>
<evidence type="ECO:0000256" key="10">
    <source>
        <dbReference type="ARBA" id="ARBA00048679"/>
    </source>
</evidence>
<keyword evidence="3" id="KW-0723">Serine/threonine-protein kinase</keyword>
<keyword evidence="4" id="KW-0808">Transferase</keyword>
<evidence type="ECO:0000256" key="5">
    <source>
        <dbReference type="ARBA" id="ARBA00022729"/>
    </source>
</evidence>
<protein>
    <recommendedName>
        <fullName evidence="2">non-specific serine/threonine protein kinase</fullName>
        <ecNumber evidence="2">2.7.11.1</ecNumber>
    </recommendedName>
</protein>
<dbReference type="SUPFAM" id="SSF56112">
    <property type="entry name" value="Protein kinase-like (PK-like)"/>
    <property type="match status" value="1"/>
</dbReference>
<evidence type="ECO:0000256" key="9">
    <source>
        <dbReference type="ARBA" id="ARBA00047899"/>
    </source>
</evidence>
<dbReference type="EMBL" id="JAMPLM010000007">
    <property type="protein sequence ID" value="MEP1058773.1"/>
    <property type="molecule type" value="Genomic_DNA"/>
</dbReference>
<gene>
    <name evidence="13" type="ORF">NDI38_10020</name>
</gene>
<dbReference type="PANTHER" id="PTHR24363">
    <property type="entry name" value="SERINE/THREONINE PROTEIN KINASE"/>
    <property type="match status" value="1"/>
</dbReference>
<keyword evidence="6 11" id="KW-0547">Nucleotide-binding</keyword>
<feature type="domain" description="Protein kinase" evidence="12">
    <location>
        <begin position="47"/>
        <end position="307"/>
    </location>
</feature>
<comment type="similarity">
    <text evidence="1">Belongs to the leucine-binding protein family.</text>
</comment>
<evidence type="ECO:0000256" key="4">
    <source>
        <dbReference type="ARBA" id="ARBA00022679"/>
    </source>
</evidence>
<keyword evidence="5" id="KW-0732">Signal</keyword>
<keyword evidence="8 11" id="KW-0067">ATP-binding</keyword>
<evidence type="ECO:0000256" key="1">
    <source>
        <dbReference type="ARBA" id="ARBA00010062"/>
    </source>
</evidence>
<evidence type="ECO:0000256" key="2">
    <source>
        <dbReference type="ARBA" id="ARBA00012513"/>
    </source>
</evidence>
<evidence type="ECO:0000256" key="6">
    <source>
        <dbReference type="ARBA" id="ARBA00022741"/>
    </source>
</evidence>
<dbReference type="InterPro" id="IPR028082">
    <property type="entry name" value="Peripla_BP_I"/>
</dbReference>
<evidence type="ECO:0000256" key="3">
    <source>
        <dbReference type="ARBA" id="ARBA00022527"/>
    </source>
</evidence>
<evidence type="ECO:0000256" key="11">
    <source>
        <dbReference type="PROSITE-ProRule" id="PRU10141"/>
    </source>
</evidence>
<dbReference type="RefSeq" id="WP_190448078.1">
    <property type="nucleotide sequence ID" value="NZ_JAMPLM010000007.1"/>
</dbReference>
<reference evidence="13 14" key="1">
    <citation type="submission" date="2022-04" db="EMBL/GenBank/DDBJ databases">
        <title>Positive selection, recombination, and allopatry shape intraspecific diversity of widespread and dominant cyanobacteria.</title>
        <authorList>
            <person name="Wei J."/>
            <person name="Shu W."/>
            <person name="Hu C."/>
        </authorList>
    </citation>
    <scope>NUCLEOTIDE SEQUENCE [LARGE SCALE GENOMIC DNA]</scope>
    <source>
        <strain evidence="13 14">AS-A4</strain>
    </source>
</reference>
<dbReference type="Gene3D" id="3.30.200.20">
    <property type="entry name" value="Phosphorylase Kinase, domain 1"/>
    <property type="match status" value="1"/>
</dbReference>
<dbReference type="CDD" id="cd06268">
    <property type="entry name" value="PBP1_ABC_transporter_LIVBP-like"/>
    <property type="match status" value="1"/>
</dbReference>
<sequence>MTLDCAPSGRISSITVESRKSNFVARSGARLRQAVDAMLGELLGARYRVINVLGSGGFGHTYIAEDTQRPGKPRCVLKHLTFASSNALVLQQVRRLFQTEAETLERLGRHDQIPQLLAYFEEEQEFYLVQEFIEGHPLSDELTEGVRFTESQVIALLDDVLSVLEFVHAQGVIHRDIKPENLIRRDRDGHFVLIDFGAVKTLGNTIAEATGETSFSIPIYTSGYGASEQCLGRPQFSSDLYSLGMVAIQTLTGMRPSQLPQDFNTSEIIWRDQVQVGEPLAAFLDQMICYHYIHRYQSALEARQALQQVATGLMLPVRTANALTVRHTAKSLTLTPTKQTQFQPDHHTLRSDPNRKSVKVLAIAGGAIVAALALVFWVRGFSPTPLPPTTELAINPVQKALNDRMSTGEKLLSDWQANPKKQEGVEQLAAKNYTKAVVALEAARRSDRSDPETLIYLNNARIGTEKSYTIAAAVPLGDTFGSALEILRGVAKAQDDVNQAGGIGGTRLKVTIVNDDNQPETAQQLAKLLVDQPEILGVVGHGISDTTLSAAAVYQANQLVLVSPLSSAVQLSNVGSYIFRTMPSDRLTAKALSSHMLNQMKKRKVVVFFNAASAYSLSLKTEFKNALFYNGVEIMNEFDLSRPDFDAADSVEMAIASGAEVMMLAPDSNVSDRAIQIVQLNRRRLKVLAGDSISTAKVLKVAGREAVDMVVAVPADLARLPFQQQSEQLWGRNAAISWRTALSYDATQALVVAMRREPSRNGIQRVLAQADFMASGATEPVRFLSSGDRQGGVRLMTVEPLRSGNRVLYEFKPIGLKPTPKK</sequence>
<dbReference type="CDD" id="cd14014">
    <property type="entry name" value="STKc_PknB_like"/>
    <property type="match status" value="1"/>
</dbReference>
<dbReference type="SUPFAM" id="SSF53822">
    <property type="entry name" value="Periplasmic binding protein-like I"/>
    <property type="match status" value="1"/>
</dbReference>
<dbReference type="GO" id="GO:0016301">
    <property type="term" value="F:kinase activity"/>
    <property type="evidence" value="ECO:0007669"/>
    <property type="project" value="UniProtKB-KW"/>
</dbReference>
<dbReference type="PROSITE" id="PS50011">
    <property type="entry name" value="PROTEIN_KINASE_DOM"/>
    <property type="match status" value="1"/>
</dbReference>